<feature type="region of interest" description="Disordered" evidence="1">
    <location>
        <begin position="27"/>
        <end position="49"/>
    </location>
</feature>
<sequence>MRVRIIALCIATGPALVLASLAHAGGRADPDYPQISHSTQSRDAVADEAARANNGVHVTEVAESQPAPSASGADRAQVQAEAIRANNGIHPTEVMESQVAPPVASANPSGSPVAHAMGE</sequence>
<protein>
    <recommendedName>
        <fullName evidence="5">DUF4148 domain-containing protein</fullName>
    </recommendedName>
</protein>
<gene>
    <name evidence="3" type="ORF">EJP67_12995</name>
</gene>
<dbReference type="AlphaFoldDB" id="A0A433MJX9"/>
<dbReference type="EMBL" id="RXFT01000004">
    <property type="protein sequence ID" value="RUR67974.1"/>
    <property type="molecule type" value="Genomic_DNA"/>
</dbReference>
<evidence type="ECO:0008006" key="5">
    <source>
        <dbReference type="Google" id="ProtNLM"/>
    </source>
</evidence>
<accession>A0A433MJX9</accession>
<keyword evidence="2" id="KW-0732">Signal</keyword>
<evidence type="ECO:0000256" key="2">
    <source>
        <dbReference type="SAM" id="SignalP"/>
    </source>
</evidence>
<name>A0A433MJX9_9BURK</name>
<feature type="region of interest" description="Disordered" evidence="1">
    <location>
        <begin position="62"/>
        <end position="119"/>
    </location>
</feature>
<evidence type="ECO:0000313" key="3">
    <source>
        <dbReference type="EMBL" id="RUR67974.1"/>
    </source>
</evidence>
<feature type="chain" id="PRO_5019311290" description="DUF4148 domain-containing protein" evidence="2">
    <location>
        <begin position="25"/>
        <end position="119"/>
    </location>
</feature>
<reference evidence="3 4" key="1">
    <citation type="submission" date="2018-12" db="EMBL/GenBank/DDBJ databases">
        <title>The genome sequences of Variovorax guangxiensis DSM 27352.</title>
        <authorList>
            <person name="Gao J."/>
            <person name="Sun J."/>
        </authorList>
    </citation>
    <scope>NUCLEOTIDE SEQUENCE [LARGE SCALE GENOMIC DNA]</scope>
    <source>
        <strain evidence="3 4">DSM 27352</strain>
    </source>
</reference>
<organism evidence="3 4">
    <name type="scientific">Variovorax guangxiensis</name>
    <dbReference type="NCBI Taxonomy" id="1775474"/>
    <lineage>
        <taxon>Bacteria</taxon>
        <taxon>Pseudomonadati</taxon>
        <taxon>Pseudomonadota</taxon>
        <taxon>Betaproteobacteria</taxon>
        <taxon>Burkholderiales</taxon>
        <taxon>Comamonadaceae</taxon>
        <taxon>Variovorax</taxon>
    </lineage>
</organism>
<evidence type="ECO:0000313" key="4">
    <source>
        <dbReference type="Proteomes" id="UP000281118"/>
    </source>
</evidence>
<dbReference type="Proteomes" id="UP000281118">
    <property type="component" value="Unassembled WGS sequence"/>
</dbReference>
<feature type="signal peptide" evidence="2">
    <location>
        <begin position="1"/>
        <end position="24"/>
    </location>
</feature>
<dbReference type="OrthoDB" id="8854517at2"/>
<evidence type="ECO:0000256" key="1">
    <source>
        <dbReference type="SAM" id="MobiDB-lite"/>
    </source>
</evidence>
<dbReference type="RefSeq" id="WP_126022114.1">
    <property type="nucleotide sequence ID" value="NZ_RXFT01000004.1"/>
</dbReference>
<comment type="caution">
    <text evidence="3">The sequence shown here is derived from an EMBL/GenBank/DDBJ whole genome shotgun (WGS) entry which is preliminary data.</text>
</comment>
<proteinExistence type="predicted"/>